<gene>
    <name evidence="3" type="primary">scpA</name>
    <name evidence="5" type="ORF">IAC80_05930</name>
</gene>
<evidence type="ECO:0000313" key="5">
    <source>
        <dbReference type="EMBL" id="HIV23461.1"/>
    </source>
</evidence>
<dbReference type="GO" id="GO:0007059">
    <property type="term" value="P:chromosome segregation"/>
    <property type="evidence" value="ECO:0007669"/>
    <property type="project" value="UniProtKB-UniRule"/>
</dbReference>
<comment type="function">
    <text evidence="3">Participates in chromosomal partition during cell division. May act via the formation of a condensin-like complex containing Smc and ScpB that pull DNA away from mid-cell into both cell halves.</text>
</comment>
<reference evidence="5" key="2">
    <citation type="journal article" date="2021" name="PeerJ">
        <title>Extensive microbial diversity within the chicken gut microbiome revealed by metagenomics and culture.</title>
        <authorList>
            <person name="Gilroy R."/>
            <person name="Ravi A."/>
            <person name="Getino M."/>
            <person name="Pursley I."/>
            <person name="Horton D.L."/>
            <person name="Alikhan N.F."/>
            <person name="Baker D."/>
            <person name="Gharbi K."/>
            <person name="Hall N."/>
            <person name="Watson M."/>
            <person name="Adriaenssens E.M."/>
            <person name="Foster-Nyarko E."/>
            <person name="Jarju S."/>
            <person name="Secka A."/>
            <person name="Antonio M."/>
            <person name="Oren A."/>
            <person name="Chaudhuri R.R."/>
            <person name="La Ragione R."/>
            <person name="Hildebrand F."/>
            <person name="Pallen M.J."/>
        </authorList>
    </citation>
    <scope>NUCLEOTIDE SEQUENCE</scope>
    <source>
        <strain evidence="5">ChiBcec6-7307</strain>
    </source>
</reference>
<keyword evidence="3" id="KW-0132">Cell division</keyword>
<feature type="compositionally biased region" description="Basic and acidic residues" evidence="4">
    <location>
        <begin position="262"/>
        <end position="284"/>
    </location>
</feature>
<dbReference type="Pfam" id="PF02616">
    <property type="entry name" value="SMC_ScpA"/>
    <property type="match status" value="1"/>
</dbReference>
<keyword evidence="3" id="KW-0131">Cell cycle</keyword>
<dbReference type="InterPro" id="IPR003768">
    <property type="entry name" value="ScpA"/>
</dbReference>
<dbReference type="PANTHER" id="PTHR33969">
    <property type="entry name" value="SEGREGATION AND CONDENSATION PROTEIN A"/>
    <property type="match status" value="1"/>
</dbReference>
<dbReference type="GO" id="GO:0051301">
    <property type="term" value="P:cell division"/>
    <property type="evidence" value="ECO:0007669"/>
    <property type="project" value="UniProtKB-KW"/>
</dbReference>
<dbReference type="Gene3D" id="1.10.10.580">
    <property type="entry name" value="Structural maintenance of chromosome 1. Chain E"/>
    <property type="match status" value="1"/>
</dbReference>
<evidence type="ECO:0000256" key="4">
    <source>
        <dbReference type="SAM" id="MobiDB-lite"/>
    </source>
</evidence>
<dbReference type="GO" id="GO:0005737">
    <property type="term" value="C:cytoplasm"/>
    <property type="evidence" value="ECO:0007669"/>
    <property type="project" value="UniProtKB-SubCell"/>
</dbReference>
<evidence type="ECO:0000256" key="3">
    <source>
        <dbReference type="HAMAP-Rule" id="MF_01805"/>
    </source>
</evidence>
<keyword evidence="1 3" id="KW-0159">Chromosome partition</keyword>
<comment type="subunit">
    <text evidence="3">Component of a cohesin-like complex composed of ScpA, ScpB and the Smc homodimer, in which ScpA and ScpB bind to the head domain of Smc. The presence of the three proteins is required for the association of the complex with DNA.</text>
</comment>
<evidence type="ECO:0000256" key="1">
    <source>
        <dbReference type="ARBA" id="ARBA00022829"/>
    </source>
</evidence>
<keyword evidence="3" id="KW-0963">Cytoplasm</keyword>
<comment type="subcellular location">
    <subcellularLocation>
        <location evidence="3">Cytoplasm</location>
    </subcellularLocation>
    <text evidence="3">Associated with two foci at the outer edges of the nucleoid region in young cells, and at four foci within both cell halves in older cells.</text>
</comment>
<dbReference type="InterPro" id="IPR023093">
    <property type="entry name" value="ScpA-like_C"/>
</dbReference>
<evidence type="ECO:0000256" key="2">
    <source>
        <dbReference type="ARBA" id="ARBA00044777"/>
    </source>
</evidence>
<dbReference type="EMBL" id="DVOS01000052">
    <property type="protein sequence ID" value="HIV23461.1"/>
    <property type="molecule type" value="Genomic_DNA"/>
</dbReference>
<sequence>MGVSVKLQAFEGPLDLLLHLIDKNKVNIYDIPIAEITGQYLEYIRGMEEQDLDTMSEFLVMAATLLDIKSRMLLPAEVDEDGEEVDPRTELVEKLLEYKMYKFMSYELREREEEAAGAMYRKEDIPAEVKAYREPVDLDRLLEGVTLSGLRAVFKEMIRRQEDRIDPIRSSFGRIEQEEVDLDETMDFVEQFILDRKACTFRSLLTLRKGKMYMVVTFLTILELMKMGKIRVQQEDTFSEIYITATDPSEWTESKTAAQAARQEEQAEEQTKEQPEEQREETWN</sequence>
<proteinExistence type="inferred from homology"/>
<accession>A0A9D1NZ26</accession>
<dbReference type="Proteomes" id="UP000886889">
    <property type="component" value="Unassembled WGS sequence"/>
</dbReference>
<comment type="caution">
    <text evidence="5">The sequence shown here is derived from an EMBL/GenBank/DDBJ whole genome shotgun (WGS) entry which is preliminary data.</text>
</comment>
<dbReference type="AlphaFoldDB" id="A0A9D1NZ26"/>
<feature type="region of interest" description="Disordered" evidence="4">
    <location>
        <begin position="249"/>
        <end position="284"/>
    </location>
</feature>
<name>A0A9D1NZ26_9FIRM</name>
<dbReference type="Gene3D" id="6.10.250.2410">
    <property type="match status" value="1"/>
</dbReference>
<dbReference type="GO" id="GO:0006260">
    <property type="term" value="P:DNA replication"/>
    <property type="evidence" value="ECO:0007669"/>
    <property type="project" value="UniProtKB-UniRule"/>
</dbReference>
<dbReference type="PANTHER" id="PTHR33969:SF2">
    <property type="entry name" value="SEGREGATION AND CONDENSATION PROTEIN A"/>
    <property type="match status" value="1"/>
</dbReference>
<reference evidence="5" key="1">
    <citation type="submission" date="2020-10" db="EMBL/GenBank/DDBJ databases">
        <authorList>
            <person name="Gilroy R."/>
        </authorList>
    </citation>
    <scope>NUCLEOTIDE SEQUENCE</scope>
    <source>
        <strain evidence="5">ChiBcec6-7307</strain>
    </source>
</reference>
<dbReference type="HAMAP" id="MF_01805">
    <property type="entry name" value="ScpA"/>
    <property type="match status" value="1"/>
</dbReference>
<organism evidence="5 6">
    <name type="scientific">Candidatus Merdiplasma excrementigallinarum</name>
    <dbReference type="NCBI Taxonomy" id="2840864"/>
    <lineage>
        <taxon>Bacteria</taxon>
        <taxon>Bacillati</taxon>
        <taxon>Bacillota</taxon>
        <taxon>Clostridia</taxon>
        <taxon>Lachnospirales</taxon>
        <taxon>Lachnospiraceae</taxon>
        <taxon>Lachnospiraceae incertae sedis</taxon>
        <taxon>Candidatus Merdiplasma</taxon>
    </lineage>
</organism>
<protein>
    <recommendedName>
        <fullName evidence="2 3">Segregation and condensation protein A</fullName>
    </recommendedName>
</protein>
<comment type="similarity">
    <text evidence="3">Belongs to the ScpA family.</text>
</comment>
<evidence type="ECO:0000313" key="6">
    <source>
        <dbReference type="Proteomes" id="UP000886889"/>
    </source>
</evidence>